<dbReference type="GO" id="GO:0032259">
    <property type="term" value="P:methylation"/>
    <property type="evidence" value="ECO:0007669"/>
    <property type="project" value="UniProtKB-KW"/>
</dbReference>
<feature type="domain" description="Methyltransferase small" evidence="3">
    <location>
        <begin position="29"/>
        <end position="196"/>
    </location>
</feature>
<dbReference type="GO" id="GO:0008757">
    <property type="term" value="F:S-adenosylmethionine-dependent methyltransferase activity"/>
    <property type="evidence" value="ECO:0007669"/>
    <property type="project" value="InterPro"/>
</dbReference>
<keyword evidence="1 4" id="KW-0489">Methyltransferase</keyword>
<accession>A0A6G1XAP1</accession>
<organism evidence="4 5">
    <name type="scientific">Salinibacillus xinjiangensis</name>
    <dbReference type="NCBI Taxonomy" id="1229268"/>
    <lineage>
        <taxon>Bacteria</taxon>
        <taxon>Bacillati</taxon>
        <taxon>Bacillota</taxon>
        <taxon>Bacilli</taxon>
        <taxon>Bacillales</taxon>
        <taxon>Bacillaceae</taxon>
        <taxon>Salinibacillus</taxon>
    </lineage>
</organism>
<gene>
    <name evidence="4" type="ORF">GH754_17265</name>
</gene>
<name>A0A6G1XAP1_9BACI</name>
<dbReference type="RefSeq" id="WP_153729891.1">
    <property type="nucleotide sequence ID" value="NZ_WJNH01000015.1"/>
</dbReference>
<protein>
    <submittedName>
        <fullName evidence="4">Methyltransferase</fullName>
    </submittedName>
</protein>
<evidence type="ECO:0000256" key="1">
    <source>
        <dbReference type="ARBA" id="ARBA00022603"/>
    </source>
</evidence>
<dbReference type="OrthoDB" id="9764961at2"/>
<keyword evidence="2 4" id="KW-0808">Transferase</keyword>
<dbReference type="Gene3D" id="3.40.50.150">
    <property type="entry name" value="Vaccinia Virus protein VP39"/>
    <property type="match status" value="1"/>
</dbReference>
<dbReference type="Proteomes" id="UP000480185">
    <property type="component" value="Unassembled WGS sequence"/>
</dbReference>
<evidence type="ECO:0000313" key="5">
    <source>
        <dbReference type="Proteomes" id="UP000480185"/>
    </source>
</evidence>
<dbReference type="InterPro" id="IPR007848">
    <property type="entry name" value="Small_mtfrase_dom"/>
</dbReference>
<comment type="caution">
    <text evidence="4">The sequence shown here is derived from an EMBL/GenBank/DDBJ whole genome shotgun (WGS) entry which is preliminary data.</text>
</comment>
<dbReference type="AlphaFoldDB" id="A0A6G1XAP1"/>
<reference evidence="4 5" key="1">
    <citation type="submission" date="2019-11" db="EMBL/GenBank/DDBJ databases">
        <authorList>
            <person name="Li J."/>
        </authorList>
    </citation>
    <scope>NUCLEOTIDE SEQUENCE [LARGE SCALE GENOMIC DNA]</scope>
    <source>
        <strain evidence="4 5">J4</strain>
    </source>
</reference>
<dbReference type="Pfam" id="PF05175">
    <property type="entry name" value="MTS"/>
    <property type="match status" value="1"/>
</dbReference>
<dbReference type="PANTHER" id="PTHR47816:SF4">
    <property type="entry name" value="RIBOSOMAL RNA SMALL SUBUNIT METHYLTRANSFERASE C"/>
    <property type="match status" value="1"/>
</dbReference>
<dbReference type="InterPro" id="IPR046977">
    <property type="entry name" value="RsmC/RlmG"/>
</dbReference>
<evidence type="ECO:0000313" key="4">
    <source>
        <dbReference type="EMBL" id="MRG88007.1"/>
    </source>
</evidence>
<dbReference type="InterPro" id="IPR029063">
    <property type="entry name" value="SAM-dependent_MTases_sf"/>
</dbReference>
<proteinExistence type="predicted"/>
<evidence type="ECO:0000259" key="3">
    <source>
        <dbReference type="Pfam" id="PF05175"/>
    </source>
</evidence>
<evidence type="ECO:0000256" key="2">
    <source>
        <dbReference type="ARBA" id="ARBA00022679"/>
    </source>
</evidence>
<sequence length="201" mass="22669">MSEHYYSNDPKSKSNPTTWEYTLRNRSFAFTSDFGVFSKGEVDFGSRVLIEAFEEPEAKGDFLDVGCGYGPIGLSVASSYRDRHVYMIDINKRAIELAKHNAHHNQVDNVTVMESNLFVGVSGHQFAAILTNPPIRAGKQVVHSILEQSYEFLVDHGTLWVVIQKKQGAPSARKKLEEIYDDVSVVAKEKGYYILKAEKFD</sequence>
<dbReference type="SUPFAM" id="SSF53335">
    <property type="entry name" value="S-adenosyl-L-methionine-dependent methyltransferases"/>
    <property type="match status" value="1"/>
</dbReference>
<dbReference type="EMBL" id="WJNH01000015">
    <property type="protein sequence ID" value="MRG88007.1"/>
    <property type="molecule type" value="Genomic_DNA"/>
</dbReference>
<dbReference type="PANTHER" id="PTHR47816">
    <property type="entry name" value="RIBOSOMAL RNA SMALL SUBUNIT METHYLTRANSFERASE C"/>
    <property type="match status" value="1"/>
</dbReference>
<dbReference type="CDD" id="cd02440">
    <property type="entry name" value="AdoMet_MTases"/>
    <property type="match status" value="1"/>
</dbReference>
<keyword evidence="5" id="KW-1185">Reference proteome</keyword>